<evidence type="ECO:0000256" key="4">
    <source>
        <dbReference type="ARBA" id="ARBA00022679"/>
    </source>
</evidence>
<dbReference type="CDD" id="cd00130">
    <property type="entry name" value="PAS"/>
    <property type="match status" value="1"/>
</dbReference>
<dbReference type="SUPFAM" id="SSF55785">
    <property type="entry name" value="PYP-like sensor domain (PAS domain)"/>
    <property type="match status" value="2"/>
</dbReference>
<sequence>MPTKLDLYQRVVPLAGLGIWERNFETGEFYWNKVIREILEIADDFTTTLEHSLQFYRKPELIRQLIDQAILSGSYEVAELELITARSNLKWVRVRVQAECQYGRCLKIYGTLEDITENVRLMNTLVEREVRFSNAFDYAPIGMALVSLNGGWIKVNQSLCKLLGYQEDEFLQHTFQDFTHPDDLESDLSQLNQLLAGDIESYSMEKRYFHAEGRTIYALLNVSLVRDEAENPLYFVSQIKDISDRRRSMEIIKEQNNRLLNFAHIVSHNLRSHTGNIRMLTDMILSENDEEERANLTQMLHVNADNLLETLEHLNEVVKVQDNGQSGRVFLNLNNEIHRVINILSGSIRQSGAVVNLEIKTDITVEFSPAYLESILMNLITNSLKYKHPDRAPEINISATKKNGSVSLQVKDNGLGIDMALYGSKLFGMYKTFHKHPDARGMGLFLVKNQVEAMGGSITAESQPGVGTTFLIEFD</sequence>
<dbReference type="EMBL" id="CP117167">
    <property type="protein sequence ID" value="WCT13376.1"/>
    <property type="molecule type" value="Genomic_DNA"/>
</dbReference>
<dbReference type="Pfam" id="PF08447">
    <property type="entry name" value="PAS_3"/>
    <property type="match status" value="1"/>
</dbReference>
<dbReference type="InterPro" id="IPR013655">
    <property type="entry name" value="PAS_fold_3"/>
</dbReference>
<dbReference type="PANTHER" id="PTHR43304">
    <property type="entry name" value="PHYTOCHROME-LIKE PROTEIN CPH1"/>
    <property type="match status" value="1"/>
</dbReference>
<comment type="catalytic activity">
    <reaction evidence="1">
        <text>ATP + protein L-histidine = ADP + protein N-phospho-L-histidine.</text>
        <dbReference type="EC" id="2.7.13.3"/>
    </reaction>
</comment>
<keyword evidence="5" id="KW-0418">Kinase</keyword>
<dbReference type="SMART" id="SM00091">
    <property type="entry name" value="PAS"/>
    <property type="match status" value="1"/>
</dbReference>
<organism evidence="9 10">
    <name type="scientific">Mucilaginibacter jinjuensis</name>
    <dbReference type="NCBI Taxonomy" id="1176721"/>
    <lineage>
        <taxon>Bacteria</taxon>
        <taxon>Pseudomonadati</taxon>
        <taxon>Bacteroidota</taxon>
        <taxon>Sphingobacteriia</taxon>
        <taxon>Sphingobacteriales</taxon>
        <taxon>Sphingobacteriaceae</taxon>
        <taxon>Mucilaginibacter</taxon>
    </lineage>
</organism>
<name>A0ABY7TAL7_9SPHI</name>
<dbReference type="Pfam" id="PF02518">
    <property type="entry name" value="HATPase_c"/>
    <property type="match status" value="1"/>
</dbReference>
<dbReference type="InterPro" id="IPR003594">
    <property type="entry name" value="HATPase_dom"/>
</dbReference>
<dbReference type="InterPro" id="IPR035965">
    <property type="entry name" value="PAS-like_dom_sf"/>
</dbReference>
<dbReference type="InterPro" id="IPR001610">
    <property type="entry name" value="PAC"/>
</dbReference>
<keyword evidence="3" id="KW-0597">Phosphoprotein</keyword>
<feature type="domain" description="PAS" evidence="7">
    <location>
        <begin position="128"/>
        <end position="198"/>
    </location>
</feature>
<evidence type="ECO:0000256" key="2">
    <source>
        <dbReference type="ARBA" id="ARBA00012438"/>
    </source>
</evidence>
<protein>
    <recommendedName>
        <fullName evidence="2">histidine kinase</fullName>
        <ecNumber evidence="2">2.7.13.3</ecNumber>
    </recommendedName>
</protein>
<dbReference type="Gene3D" id="3.30.565.10">
    <property type="entry name" value="Histidine kinase-like ATPase, C-terminal domain"/>
    <property type="match status" value="1"/>
</dbReference>
<dbReference type="InterPro" id="IPR036097">
    <property type="entry name" value="HisK_dim/P_sf"/>
</dbReference>
<evidence type="ECO:0000259" key="8">
    <source>
        <dbReference type="PROSITE" id="PS50113"/>
    </source>
</evidence>
<dbReference type="InterPro" id="IPR000014">
    <property type="entry name" value="PAS"/>
</dbReference>
<dbReference type="SMART" id="SM00387">
    <property type="entry name" value="HATPase_c"/>
    <property type="match status" value="1"/>
</dbReference>
<feature type="domain" description="PAC" evidence="8">
    <location>
        <begin position="202"/>
        <end position="254"/>
    </location>
</feature>
<dbReference type="InterPro" id="IPR036890">
    <property type="entry name" value="HATPase_C_sf"/>
</dbReference>
<dbReference type="EC" id="2.7.13.3" evidence="2"/>
<dbReference type="PROSITE" id="PS50109">
    <property type="entry name" value="HIS_KIN"/>
    <property type="match status" value="1"/>
</dbReference>
<dbReference type="SUPFAM" id="SSF55874">
    <property type="entry name" value="ATPase domain of HSP90 chaperone/DNA topoisomerase II/histidine kinase"/>
    <property type="match status" value="1"/>
</dbReference>
<evidence type="ECO:0000259" key="6">
    <source>
        <dbReference type="PROSITE" id="PS50109"/>
    </source>
</evidence>
<dbReference type="PRINTS" id="PR00344">
    <property type="entry name" value="BCTRLSENSOR"/>
</dbReference>
<dbReference type="PROSITE" id="PS50112">
    <property type="entry name" value="PAS"/>
    <property type="match status" value="1"/>
</dbReference>
<dbReference type="PANTHER" id="PTHR43304:SF1">
    <property type="entry name" value="PAC DOMAIN-CONTAINING PROTEIN"/>
    <property type="match status" value="1"/>
</dbReference>
<evidence type="ECO:0000313" key="9">
    <source>
        <dbReference type="EMBL" id="WCT13376.1"/>
    </source>
</evidence>
<keyword evidence="10" id="KW-1185">Reference proteome</keyword>
<evidence type="ECO:0000313" key="10">
    <source>
        <dbReference type="Proteomes" id="UP001216139"/>
    </source>
</evidence>
<accession>A0ABY7TAL7</accession>
<gene>
    <name evidence="9" type="ORF">PQO05_05440</name>
</gene>
<proteinExistence type="predicted"/>
<dbReference type="PROSITE" id="PS50113">
    <property type="entry name" value="PAC"/>
    <property type="match status" value="1"/>
</dbReference>
<evidence type="ECO:0000259" key="7">
    <source>
        <dbReference type="PROSITE" id="PS50112"/>
    </source>
</evidence>
<evidence type="ECO:0000256" key="5">
    <source>
        <dbReference type="ARBA" id="ARBA00022777"/>
    </source>
</evidence>
<dbReference type="InterPro" id="IPR000700">
    <property type="entry name" value="PAS-assoc_C"/>
</dbReference>
<reference evidence="9 10" key="1">
    <citation type="submission" date="2023-02" db="EMBL/GenBank/DDBJ databases">
        <title>Genome sequence of Mucilaginibacter jinjuensis strain KACC 16571.</title>
        <authorList>
            <person name="Kim S."/>
            <person name="Heo J."/>
            <person name="Kwon S.-W."/>
        </authorList>
    </citation>
    <scope>NUCLEOTIDE SEQUENCE [LARGE SCALE GENOMIC DNA]</scope>
    <source>
        <strain evidence="9 10">KACC 16571</strain>
    </source>
</reference>
<dbReference type="Gene3D" id="3.30.450.20">
    <property type="entry name" value="PAS domain"/>
    <property type="match status" value="2"/>
</dbReference>
<dbReference type="SUPFAM" id="SSF47384">
    <property type="entry name" value="Homodimeric domain of signal transducing histidine kinase"/>
    <property type="match status" value="1"/>
</dbReference>
<dbReference type="InterPro" id="IPR004358">
    <property type="entry name" value="Sig_transdc_His_kin-like_C"/>
</dbReference>
<evidence type="ECO:0000256" key="1">
    <source>
        <dbReference type="ARBA" id="ARBA00000085"/>
    </source>
</evidence>
<feature type="domain" description="Histidine kinase" evidence="6">
    <location>
        <begin position="265"/>
        <end position="475"/>
    </location>
</feature>
<dbReference type="InterPro" id="IPR052162">
    <property type="entry name" value="Sensor_kinase/Photoreceptor"/>
</dbReference>
<dbReference type="Proteomes" id="UP001216139">
    <property type="component" value="Chromosome"/>
</dbReference>
<keyword evidence="4" id="KW-0808">Transferase</keyword>
<evidence type="ECO:0000256" key="3">
    <source>
        <dbReference type="ARBA" id="ARBA00022553"/>
    </source>
</evidence>
<dbReference type="RefSeq" id="WP_273631661.1">
    <property type="nucleotide sequence ID" value="NZ_CP117167.1"/>
</dbReference>
<dbReference type="InterPro" id="IPR005467">
    <property type="entry name" value="His_kinase_dom"/>
</dbReference>
<dbReference type="SMART" id="SM00086">
    <property type="entry name" value="PAC"/>
    <property type="match status" value="2"/>
</dbReference>
<dbReference type="NCBIfam" id="TIGR00229">
    <property type="entry name" value="sensory_box"/>
    <property type="match status" value="1"/>
</dbReference>